<dbReference type="Gene3D" id="1.20.5.3310">
    <property type="match status" value="1"/>
</dbReference>
<dbReference type="EMBL" id="BMJM01000015">
    <property type="protein sequence ID" value="GGE21077.1"/>
    <property type="molecule type" value="Genomic_DNA"/>
</dbReference>
<keyword evidence="8" id="KW-1003">Cell membrane</keyword>
<evidence type="ECO:0000256" key="5">
    <source>
        <dbReference type="ARBA" id="ARBA00022989"/>
    </source>
</evidence>
<dbReference type="GO" id="GO:0033281">
    <property type="term" value="C:TAT protein transport complex"/>
    <property type="evidence" value="ECO:0007669"/>
    <property type="project" value="UniProtKB-UniRule"/>
</dbReference>
<dbReference type="Proteomes" id="UP000635071">
    <property type="component" value="Unassembled WGS sequence"/>
</dbReference>
<feature type="compositionally biased region" description="Low complexity" evidence="9">
    <location>
        <begin position="64"/>
        <end position="81"/>
    </location>
</feature>
<dbReference type="InterPro" id="IPR003369">
    <property type="entry name" value="TatA/B/E"/>
</dbReference>
<dbReference type="HAMAP" id="MF_00236">
    <property type="entry name" value="TatA_E"/>
    <property type="match status" value="1"/>
</dbReference>
<reference evidence="10" key="2">
    <citation type="submission" date="2020-09" db="EMBL/GenBank/DDBJ databases">
        <authorList>
            <person name="Sun Q."/>
            <person name="Zhou Y."/>
        </authorList>
    </citation>
    <scope>NUCLEOTIDE SEQUENCE</scope>
    <source>
        <strain evidence="10">CGMCC 1.15519</strain>
    </source>
</reference>
<comment type="similarity">
    <text evidence="8">Belongs to the TatA/E family.</text>
</comment>
<dbReference type="NCBIfam" id="NF001940">
    <property type="entry name" value="PRK00720.1"/>
    <property type="match status" value="1"/>
</dbReference>
<keyword evidence="3 8" id="KW-0812">Transmembrane</keyword>
<dbReference type="AlphaFoldDB" id="A0A917ED92"/>
<keyword evidence="6 8" id="KW-0811">Translocation</keyword>
<evidence type="ECO:0000256" key="1">
    <source>
        <dbReference type="ARBA" id="ARBA00004167"/>
    </source>
</evidence>
<keyword evidence="2 8" id="KW-0813">Transport</keyword>
<evidence type="ECO:0000256" key="7">
    <source>
        <dbReference type="ARBA" id="ARBA00023136"/>
    </source>
</evidence>
<reference evidence="10" key="1">
    <citation type="journal article" date="2014" name="Int. J. Syst. Evol. Microbiol.">
        <title>Complete genome sequence of Corynebacterium casei LMG S-19264T (=DSM 44701T), isolated from a smear-ripened cheese.</title>
        <authorList>
            <consortium name="US DOE Joint Genome Institute (JGI-PGF)"/>
            <person name="Walter F."/>
            <person name="Albersmeier A."/>
            <person name="Kalinowski J."/>
            <person name="Ruckert C."/>
        </authorList>
    </citation>
    <scope>NUCLEOTIDE SEQUENCE</scope>
    <source>
        <strain evidence="10">CGMCC 1.15519</strain>
    </source>
</reference>
<keyword evidence="4 8" id="KW-0653">Protein transport</keyword>
<feature type="region of interest" description="Disordered" evidence="9">
    <location>
        <begin position="43"/>
        <end position="81"/>
    </location>
</feature>
<evidence type="ECO:0000313" key="10">
    <source>
        <dbReference type="EMBL" id="GGE21077.1"/>
    </source>
</evidence>
<proteinExistence type="inferred from homology"/>
<evidence type="ECO:0000256" key="6">
    <source>
        <dbReference type="ARBA" id="ARBA00023010"/>
    </source>
</evidence>
<protein>
    <recommendedName>
        <fullName evidence="8">Sec-independent protein translocase protein TatA</fullName>
    </recommendedName>
</protein>
<gene>
    <name evidence="8 10" type="primary">tatA</name>
    <name evidence="10" type="ORF">GCM10011529_29620</name>
</gene>
<comment type="caution">
    <text evidence="10">The sequence shown here is derived from an EMBL/GenBank/DDBJ whole genome shotgun (WGS) entry which is preliminary data.</text>
</comment>
<feature type="transmembrane region" description="Helical" evidence="8">
    <location>
        <begin position="6"/>
        <end position="25"/>
    </location>
</feature>
<sequence>MGSFSLVHWAVLIIVVMLLFGRGRISDLMGDFAKGITSFKKGLAEGETPPAAAPAPPPQISPQVTNAATTPVTPATDEVRR</sequence>
<keyword evidence="7 8" id="KW-0472">Membrane</keyword>
<feature type="compositionally biased region" description="Pro residues" evidence="9">
    <location>
        <begin position="51"/>
        <end position="60"/>
    </location>
</feature>
<organism evidence="10 11">
    <name type="scientific">Sandarakinorhabdus glacialis</name>
    <dbReference type="NCBI Taxonomy" id="1614636"/>
    <lineage>
        <taxon>Bacteria</taxon>
        <taxon>Pseudomonadati</taxon>
        <taxon>Pseudomonadota</taxon>
        <taxon>Alphaproteobacteria</taxon>
        <taxon>Sphingomonadales</taxon>
        <taxon>Sphingosinicellaceae</taxon>
        <taxon>Sandarakinorhabdus</taxon>
    </lineage>
</organism>
<keyword evidence="5 8" id="KW-1133">Transmembrane helix</keyword>
<evidence type="ECO:0000256" key="9">
    <source>
        <dbReference type="SAM" id="MobiDB-lite"/>
    </source>
</evidence>
<dbReference type="GO" id="GO:0043953">
    <property type="term" value="P:protein transport by the Tat complex"/>
    <property type="evidence" value="ECO:0007669"/>
    <property type="project" value="UniProtKB-UniRule"/>
</dbReference>
<comment type="function">
    <text evidence="8">Part of the twin-arginine translocation (Tat) system that transports large folded proteins containing a characteristic twin-arginine motif in their signal peptide across membranes. TatA could form the protein-conducting channel of the Tat system.</text>
</comment>
<evidence type="ECO:0000256" key="2">
    <source>
        <dbReference type="ARBA" id="ARBA00022448"/>
    </source>
</evidence>
<dbReference type="RefSeq" id="WP_188764113.1">
    <property type="nucleotide sequence ID" value="NZ_BMJM01000015.1"/>
</dbReference>
<evidence type="ECO:0000256" key="8">
    <source>
        <dbReference type="HAMAP-Rule" id="MF_00236"/>
    </source>
</evidence>
<accession>A0A917ED92</accession>
<dbReference type="InterPro" id="IPR006312">
    <property type="entry name" value="TatA/E"/>
</dbReference>
<evidence type="ECO:0000256" key="4">
    <source>
        <dbReference type="ARBA" id="ARBA00022927"/>
    </source>
</evidence>
<dbReference type="GO" id="GO:0008320">
    <property type="term" value="F:protein transmembrane transporter activity"/>
    <property type="evidence" value="ECO:0007669"/>
    <property type="project" value="UniProtKB-UniRule"/>
</dbReference>
<keyword evidence="11" id="KW-1185">Reference proteome</keyword>
<comment type="subcellular location">
    <subcellularLocation>
        <location evidence="8">Cell membrane</location>
        <topology evidence="8">Single-pass membrane protein</topology>
    </subcellularLocation>
    <subcellularLocation>
        <location evidence="1">Membrane</location>
        <topology evidence="1">Single-pass membrane protein</topology>
    </subcellularLocation>
</comment>
<name>A0A917ED92_9SPHN</name>
<evidence type="ECO:0000313" key="11">
    <source>
        <dbReference type="Proteomes" id="UP000635071"/>
    </source>
</evidence>
<evidence type="ECO:0000256" key="3">
    <source>
        <dbReference type="ARBA" id="ARBA00022692"/>
    </source>
</evidence>
<dbReference type="Pfam" id="PF02416">
    <property type="entry name" value="TatA_B_E"/>
    <property type="match status" value="1"/>
</dbReference>
<comment type="subunit">
    <text evidence="8">The Tat system comprises two distinct complexes: a TatABC complex, containing multiple copies of TatA, TatB and TatC subunits, and a separate TatA complex, containing only TatA subunits. Substrates initially bind to the TatABC complex, which probably triggers association of the separate TatA complex to form the active translocon.</text>
</comment>